<sequence length="263" mass="28335">MADFVLAPVRVDDTAAIVELVRDSFDPSRAPFLAYAQPGMAAHLAVAVRYPRATPDRVLASARATDDDRLLGFADFRILEDGVGFLSYVAVTESARGRGIATALIDDFLEARPHISTMKLDVFRDNQRARRLYARMGYLPESTSAWTTRPIPQGHADLRVVGLPSSLATYDAYGFCELVVDAGGGPTTVGLLGPAILNSRSLPSFLDDDLLAGLGEMFPGLKTAFVSVPESALHEITVHYRLEGLSDRMSLAIPGRTPRGSAS</sequence>
<feature type="domain" description="N-acetyltransferase" evidence="3">
    <location>
        <begin position="4"/>
        <end position="164"/>
    </location>
</feature>
<dbReference type="CDD" id="cd04301">
    <property type="entry name" value="NAT_SF"/>
    <property type="match status" value="1"/>
</dbReference>
<dbReference type="InterPro" id="IPR016181">
    <property type="entry name" value="Acyl_CoA_acyltransferase"/>
</dbReference>
<gene>
    <name evidence="4" type="ORF">ABIE21_003481</name>
</gene>
<comment type="caution">
    <text evidence="4">The sequence shown here is derived from an EMBL/GenBank/DDBJ whole genome shotgun (WGS) entry which is preliminary data.</text>
</comment>
<evidence type="ECO:0000259" key="3">
    <source>
        <dbReference type="PROSITE" id="PS51186"/>
    </source>
</evidence>
<dbReference type="Pfam" id="PF00583">
    <property type="entry name" value="Acetyltransf_1"/>
    <property type="match status" value="1"/>
</dbReference>
<dbReference type="RefSeq" id="WP_354026113.1">
    <property type="nucleotide sequence ID" value="NZ_JBEPSJ010000005.1"/>
</dbReference>
<name>A0ABV2QTR6_9MICO</name>
<dbReference type="SUPFAM" id="SSF55729">
    <property type="entry name" value="Acyl-CoA N-acyltransferases (Nat)"/>
    <property type="match status" value="1"/>
</dbReference>
<proteinExistence type="predicted"/>
<dbReference type="PROSITE" id="PS51186">
    <property type="entry name" value="GNAT"/>
    <property type="match status" value="1"/>
</dbReference>
<dbReference type="Gene3D" id="3.40.630.30">
    <property type="match status" value="1"/>
</dbReference>
<evidence type="ECO:0000313" key="4">
    <source>
        <dbReference type="EMBL" id="MET4583950.1"/>
    </source>
</evidence>
<keyword evidence="2" id="KW-0012">Acyltransferase</keyword>
<dbReference type="PANTHER" id="PTHR43877:SF2">
    <property type="entry name" value="AMINOALKYLPHOSPHONATE N-ACETYLTRANSFERASE-RELATED"/>
    <property type="match status" value="1"/>
</dbReference>
<organism evidence="4 5">
    <name type="scientific">Conyzicola nivalis</name>
    <dbReference type="NCBI Taxonomy" id="1477021"/>
    <lineage>
        <taxon>Bacteria</taxon>
        <taxon>Bacillati</taxon>
        <taxon>Actinomycetota</taxon>
        <taxon>Actinomycetes</taxon>
        <taxon>Micrococcales</taxon>
        <taxon>Microbacteriaceae</taxon>
        <taxon>Conyzicola</taxon>
    </lineage>
</organism>
<keyword evidence="1" id="KW-0808">Transferase</keyword>
<reference evidence="4 5" key="1">
    <citation type="submission" date="2024-06" db="EMBL/GenBank/DDBJ databases">
        <title>Sorghum-associated microbial communities from plants grown in Nebraska, USA.</title>
        <authorList>
            <person name="Schachtman D."/>
        </authorList>
    </citation>
    <scope>NUCLEOTIDE SEQUENCE [LARGE SCALE GENOMIC DNA]</scope>
    <source>
        <strain evidence="4 5">2857</strain>
    </source>
</reference>
<dbReference type="EMBL" id="JBEPSJ010000005">
    <property type="protein sequence ID" value="MET4583950.1"/>
    <property type="molecule type" value="Genomic_DNA"/>
</dbReference>
<evidence type="ECO:0000313" key="5">
    <source>
        <dbReference type="Proteomes" id="UP001549257"/>
    </source>
</evidence>
<dbReference type="InterPro" id="IPR050832">
    <property type="entry name" value="Bact_Acetyltransf"/>
</dbReference>
<keyword evidence="5" id="KW-1185">Reference proteome</keyword>
<dbReference type="InterPro" id="IPR000182">
    <property type="entry name" value="GNAT_dom"/>
</dbReference>
<evidence type="ECO:0000256" key="1">
    <source>
        <dbReference type="ARBA" id="ARBA00022679"/>
    </source>
</evidence>
<protein>
    <submittedName>
        <fullName evidence="4">Ribosomal protein S18 acetylase RimI-like enzyme</fullName>
    </submittedName>
</protein>
<accession>A0ABV2QTR6</accession>
<evidence type="ECO:0000256" key="2">
    <source>
        <dbReference type="ARBA" id="ARBA00023315"/>
    </source>
</evidence>
<dbReference type="PANTHER" id="PTHR43877">
    <property type="entry name" value="AMINOALKYLPHOSPHONATE N-ACETYLTRANSFERASE-RELATED-RELATED"/>
    <property type="match status" value="1"/>
</dbReference>
<dbReference type="Proteomes" id="UP001549257">
    <property type="component" value="Unassembled WGS sequence"/>
</dbReference>